<evidence type="ECO:0000313" key="3">
    <source>
        <dbReference type="Proteomes" id="UP000321960"/>
    </source>
</evidence>
<dbReference type="EMBL" id="BSPK01000084">
    <property type="protein sequence ID" value="GLS65967.1"/>
    <property type="molecule type" value="Genomic_DNA"/>
</dbReference>
<dbReference type="Proteomes" id="UP001156856">
    <property type="component" value="Unassembled WGS sequence"/>
</dbReference>
<proteinExistence type="predicted"/>
<accession>A0A512IZ97</accession>
<reference evidence="2" key="1">
    <citation type="journal article" date="2014" name="Int. J. Syst. Evol. Microbiol.">
        <title>Complete genome of a new Firmicutes species belonging to the dominant human colonic microbiota ('Ruminococcus bicirculans') reveals two chromosomes and a selective capacity to utilize plant glucans.</title>
        <authorList>
            <consortium name="NISC Comparative Sequencing Program"/>
            <person name="Wegmann U."/>
            <person name="Louis P."/>
            <person name="Goesmann A."/>
            <person name="Henrissat B."/>
            <person name="Duncan S.H."/>
            <person name="Flint H.J."/>
        </authorList>
    </citation>
    <scope>NUCLEOTIDE SEQUENCE</scope>
    <source>
        <strain evidence="2">NBRC 107715</strain>
    </source>
</reference>
<dbReference type="AlphaFoldDB" id="A0A512IZ97"/>
<dbReference type="RefSeq" id="WP_147024765.1">
    <property type="nucleotide sequence ID" value="NZ_BJZU01000016.1"/>
</dbReference>
<dbReference type="EMBL" id="BJZU01000016">
    <property type="protein sequence ID" value="GEP03034.1"/>
    <property type="molecule type" value="Genomic_DNA"/>
</dbReference>
<dbReference type="OrthoDB" id="8000482at2"/>
<evidence type="ECO:0000313" key="1">
    <source>
        <dbReference type="EMBL" id="GEP03034.1"/>
    </source>
</evidence>
<evidence type="ECO:0000313" key="4">
    <source>
        <dbReference type="Proteomes" id="UP001156856"/>
    </source>
</evidence>
<protein>
    <submittedName>
        <fullName evidence="1">Uncharacterized protein</fullName>
    </submittedName>
</protein>
<name>A0A512IZ97_9HYPH</name>
<reference evidence="2" key="4">
    <citation type="submission" date="2023-01" db="EMBL/GenBank/DDBJ databases">
        <title>Draft genome sequence of Methylobacterium oxalidis strain NBRC 107715.</title>
        <authorList>
            <person name="Sun Q."/>
            <person name="Mori K."/>
        </authorList>
    </citation>
    <scope>NUCLEOTIDE SEQUENCE</scope>
    <source>
        <strain evidence="2">NBRC 107715</strain>
    </source>
</reference>
<reference evidence="1 3" key="3">
    <citation type="submission" date="2019-07" db="EMBL/GenBank/DDBJ databases">
        <title>Whole genome shotgun sequence of Methylobacterium oxalidis NBRC 107715.</title>
        <authorList>
            <person name="Hosoyama A."/>
            <person name="Uohara A."/>
            <person name="Ohji S."/>
            <person name="Ichikawa N."/>
        </authorList>
    </citation>
    <scope>NUCLEOTIDE SEQUENCE [LARGE SCALE GENOMIC DNA]</scope>
    <source>
        <strain evidence="1 3">NBRC 107715</strain>
    </source>
</reference>
<gene>
    <name evidence="2" type="ORF">GCM10007888_43490</name>
    <name evidence="1" type="ORF">MOX02_10720</name>
</gene>
<comment type="caution">
    <text evidence="1">The sequence shown here is derived from an EMBL/GenBank/DDBJ whole genome shotgun (WGS) entry which is preliminary data.</text>
</comment>
<reference evidence="4" key="2">
    <citation type="journal article" date="2019" name="Int. J. Syst. Evol. Microbiol.">
        <title>The Global Catalogue of Microorganisms (GCM) 10K type strain sequencing project: providing services to taxonomists for standard genome sequencing and annotation.</title>
        <authorList>
            <consortium name="The Broad Institute Genomics Platform"/>
            <consortium name="The Broad Institute Genome Sequencing Center for Infectious Disease"/>
            <person name="Wu L."/>
            <person name="Ma J."/>
        </authorList>
    </citation>
    <scope>NUCLEOTIDE SEQUENCE [LARGE SCALE GENOMIC DNA]</scope>
    <source>
        <strain evidence="4">NBRC 107715</strain>
    </source>
</reference>
<sequence>METEAFSRPASLKIWHAGPEQFFPAEPEQFASLREAIAAAADTLAVPGSQPWIVTDEGELLPPNWIRSQLH</sequence>
<keyword evidence="4" id="KW-1185">Reference proteome</keyword>
<evidence type="ECO:0000313" key="2">
    <source>
        <dbReference type="EMBL" id="GLS65967.1"/>
    </source>
</evidence>
<organism evidence="1 3">
    <name type="scientific">Methylobacterium oxalidis</name>
    <dbReference type="NCBI Taxonomy" id="944322"/>
    <lineage>
        <taxon>Bacteria</taxon>
        <taxon>Pseudomonadati</taxon>
        <taxon>Pseudomonadota</taxon>
        <taxon>Alphaproteobacteria</taxon>
        <taxon>Hyphomicrobiales</taxon>
        <taxon>Methylobacteriaceae</taxon>
        <taxon>Methylobacterium</taxon>
    </lineage>
</organism>
<dbReference type="Proteomes" id="UP000321960">
    <property type="component" value="Unassembled WGS sequence"/>
</dbReference>